<accession>M5WYK6</accession>
<evidence type="ECO:0000313" key="3">
    <source>
        <dbReference type="EMBL" id="ONI18154.1"/>
    </source>
</evidence>
<feature type="region of interest" description="Disordered" evidence="1">
    <location>
        <begin position="1"/>
        <end position="22"/>
    </location>
</feature>
<gene>
    <name evidence="3" type="ORF">PRUPE_3G200100</name>
</gene>
<dbReference type="Proteomes" id="UP000006882">
    <property type="component" value="Chromosome G3"/>
</dbReference>
<name>M5WYK6_PRUPE</name>
<protein>
    <submittedName>
        <fullName evidence="3">Uncharacterized protein</fullName>
    </submittedName>
</protein>
<evidence type="ECO:0000313" key="4">
    <source>
        <dbReference type="Proteomes" id="UP000006882"/>
    </source>
</evidence>
<dbReference type="AlphaFoldDB" id="M5WYK6"/>
<evidence type="ECO:0000256" key="2">
    <source>
        <dbReference type="SAM" id="Phobius"/>
    </source>
</evidence>
<evidence type="ECO:0000256" key="1">
    <source>
        <dbReference type="SAM" id="MobiDB-lite"/>
    </source>
</evidence>
<sequence>MVAASSSSKKSSIAVAGKGKKAKHSALVPVICALELFLWPLLSSFDTHHTITSHALLRAPSIPSLSNSKLSPKLHFSFCLISKTLLFFVTYNKNQMLTTYKLVSE</sequence>
<organism evidence="3 4">
    <name type="scientific">Prunus persica</name>
    <name type="common">Peach</name>
    <name type="synonym">Amygdalus persica</name>
    <dbReference type="NCBI Taxonomy" id="3760"/>
    <lineage>
        <taxon>Eukaryota</taxon>
        <taxon>Viridiplantae</taxon>
        <taxon>Streptophyta</taxon>
        <taxon>Embryophyta</taxon>
        <taxon>Tracheophyta</taxon>
        <taxon>Spermatophyta</taxon>
        <taxon>Magnoliopsida</taxon>
        <taxon>eudicotyledons</taxon>
        <taxon>Gunneridae</taxon>
        <taxon>Pentapetalae</taxon>
        <taxon>rosids</taxon>
        <taxon>fabids</taxon>
        <taxon>Rosales</taxon>
        <taxon>Rosaceae</taxon>
        <taxon>Amygdaloideae</taxon>
        <taxon>Amygdaleae</taxon>
        <taxon>Prunus</taxon>
    </lineage>
</organism>
<feature type="transmembrane region" description="Helical" evidence="2">
    <location>
        <begin position="26"/>
        <end position="42"/>
    </location>
</feature>
<feature type="compositionally biased region" description="Low complexity" evidence="1">
    <location>
        <begin position="1"/>
        <end position="17"/>
    </location>
</feature>
<keyword evidence="4" id="KW-1185">Reference proteome</keyword>
<dbReference type="HOGENOM" id="CLU_2241273_0_0_1"/>
<keyword evidence="2" id="KW-0812">Transmembrane</keyword>
<dbReference type="EMBL" id="CM007653">
    <property type="protein sequence ID" value="ONI18154.1"/>
    <property type="molecule type" value="Genomic_DNA"/>
</dbReference>
<proteinExistence type="predicted"/>
<keyword evidence="2" id="KW-0472">Membrane</keyword>
<keyword evidence="2" id="KW-1133">Transmembrane helix</keyword>
<reference evidence="3 4" key="1">
    <citation type="journal article" date="2013" name="Nat. Genet.">
        <title>The high-quality draft genome of peach (Prunus persica) identifies unique patterns of genetic diversity, domestication and genome evolution.</title>
        <authorList>
            <consortium name="International Peach Genome Initiative"/>
            <person name="Verde I."/>
            <person name="Abbott A.G."/>
            <person name="Scalabrin S."/>
            <person name="Jung S."/>
            <person name="Shu S."/>
            <person name="Marroni F."/>
            <person name="Zhebentyayeva T."/>
            <person name="Dettori M.T."/>
            <person name="Grimwood J."/>
            <person name="Cattonaro F."/>
            <person name="Zuccolo A."/>
            <person name="Rossini L."/>
            <person name="Jenkins J."/>
            <person name="Vendramin E."/>
            <person name="Meisel L.A."/>
            <person name="Decroocq V."/>
            <person name="Sosinski B."/>
            <person name="Prochnik S."/>
            <person name="Mitros T."/>
            <person name="Policriti A."/>
            <person name="Cipriani G."/>
            <person name="Dondini L."/>
            <person name="Ficklin S."/>
            <person name="Goodstein D.M."/>
            <person name="Xuan P."/>
            <person name="Del Fabbro C."/>
            <person name="Aramini V."/>
            <person name="Copetti D."/>
            <person name="Gonzalez S."/>
            <person name="Horner D.S."/>
            <person name="Falchi R."/>
            <person name="Lucas S."/>
            <person name="Mica E."/>
            <person name="Maldonado J."/>
            <person name="Lazzari B."/>
            <person name="Bielenberg D."/>
            <person name="Pirona R."/>
            <person name="Miculan M."/>
            <person name="Barakat A."/>
            <person name="Testolin R."/>
            <person name="Stella A."/>
            <person name="Tartarini S."/>
            <person name="Tonutti P."/>
            <person name="Arus P."/>
            <person name="Orellana A."/>
            <person name="Wells C."/>
            <person name="Main D."/>
            <person name="Vizzotto G."/>
            <person name="Silva H."/>
            <person name="Salamini F."/>
            <person name="Schmutz J."/>
            <person name="Morgante M."/>
            <person name="Rokhsar D.S."/>
        </authorList>
    </citation>
    <scope>NUCLEOTIDE SEQUENCE [LARGE SCALE GENOMIC DNA]</scope>
    <source>
        <strain evidence="4">cv. Nemared</strain>
    </source>
</reference>
<feature type="transmembrane region" description="Helical" evidence="2">
    <location>
        <begin position="74"/>
        <end position="91"/>
    </location>
</feature>
<dbReference type="Gramene" id="ONI18154">
    <property type="protein sequence ID" value="ONI18154"/>
    <property type="gene ID" value="PRUPE_3G200100"/>
</dbReference>